<evidence type="ECO:0000256" key="7">
    <source>
        <dbReference type="ARBA" id="ARBA00022840"/>
    </source>
</evidence>
<keyword evidence="9 11" id="KW-1015">Disulfide bond</keyword>
<reference evidence="12 13" key="1">
    <citation type="submission" date="2014-08" db="EMBL/GenBank/DDBJ databases">
        <authorList>
            <person name="Chen Y.-H."/>
        </authorList>
    </citation>
    <scope>NUCLEOTIDE SEQUENCE [LARGE SCALE GENOMIC DNA]</scope>
</reference>
<dbReference type="AlphaFoldDB" id="A0A0T7GBK1"/>
<gene>
    <name evidence="12" type="ORF">NGAL_HAMBI1189_04610</name>
</gene>
<keyword evidence="7 10" id="KW-0067">ATP-binding</keyword>
<comment type="pathway">
    <text evidence="1">Sulfur metabolism; glutathione biosynthesis; glutathione from L-cysteine and L-glutamate: step 1/2.</text>
</comment>
<accession>A0A0T7GBK1</accession>
<organism evidence="12 13">
    <name type="scientific">Neorhizobium galegae bv. officinalis</name>
    <dbReference type="NCBI Taxonomy" id="323656"/>
    <lineage>
        <taxon>Bacteria</taxon>
        <taxon>Pseudomonadati</taxon>
        <taxon>Pseudomonadota</taxon>
        <taxon>Alphaproteobacteria</taxon>
        <taxon>Hyphomicrobiales</taxon>
        <taxon>Rhizobiaceae</taxon>
        <taxon>Rhizobium/Agrobacterium group</taxon>
        <taxon>Neorhizobium</taxon>
    </lineage>
</organism>
<evidence type="ECO:0000256" key="5">
    <source>
        <dbReference type="ARBA" id="ARBA00022684"/>
    </source>
</evidence>
<dbReference type="PANTHER" id="PTHR34378">
    <property type="entry name" value="GLUTAMATE--CYSTEINE LIGASE, CHLOROPLASTIC"/>
    <property type="match status" value="1"/>
</dbReference>
<dbReference type="NCBIfam" id="TIGR01436">
    <property type="entry name" value="glu_cys_lig_pln"/>
    <property type="match status" value="1"/>
</dbReference>
<evidence type="ECO:0000256" key="10">
    <source>
        <dbReference type="PIRNR" id="PIRNR017901"/>
    </source>
</evidence>
<keyword evidence="8" id="KW-0809">Transit peptide</keyword>
<comment type="function">
    <text evidence="10">Catalyzes the synthesis of gamma-glutamylcysteine (gamma-GC).</text>
</comment>
<dbReference type="Pfam" id="PF04107">
    <property type="entry name" value="GCS2"/>
    <property type="match status" value="1"/>
</dbReference>
<evidence type="ECO:0000256" key="6">
    <source>
        <dbReference type="ARBA" id="ARBA00022741"/>
    </source>
</evidence>
<dbReference type="GO" id="GO:0006750">
    <property type="term" value="P:glutathione biosynthetic process"/>
    <property type="evidence" value="ECO:0007669"/>
    <property type="project" value="UniProtKB-UniRule"/>
</dbReference>
<dbReference type="GO" id="GO:0004357">
    <property type="term" value="F:glutamate-cysteine ligase activity"/>
    <property type="evidence" value="ECO:0007669"/>
    <property type="project" value="UniProtKB-UniRule"/>
</dbReference>
<evidence type="ECO:0000256" key="4">
    <source>
        <dbReference type="ARBA" id="ARBA00022598"/>
    </source>
</evidence>
<evidence type="ECO:0000256" key="1">
    <source>
        <dbReference type="ARBA" id="ARBA00005006"/>
    </source>
</evidence>
<proteinExistence type="inferred from homology"/>
<dbReference type="PANTHER" id="PTHR34378:SF1">
    <property type="entry name" value="GLUTAMATE--CYSTEINE LIGASE, CHLOROPLASTIC"/>
    <property type="match status" value="1"/>
</dbReference>
<sequence length="457" mass="51020">MARDTTDQTPLTSVSELSAYLAQGPRPRQDFRIGTEHEKFAFFRTDNSPVPYFGDASISALLKGMEAKLGWEPILDGENIIGLGEQSGMGAISIEPGGQFELSGAPVENIHQTCRESNQHLAVLREIAEPMGIRFLGIGGSPKWTLAETPRMPKSRYDIMTRYMPKVGAKGLDMMYRTCTIQVNLDFSSEADMAAKMRVSMKLQSIATALFASSPFTEGKPNGLVSWRGDIWRDTDNQRSGVLPFVFKPDFGFADYVEWALDVPMYFIVRDGKYHDCTHVTFRQFMNGALKGEVKDWEPTMGDWTNHLSTLFPDVRLKRFLEMRGADGGPWRRICALPAFWVGLLYDDTALADAETLTADWTVEDVIAMRDAVPVKGLKAEIKGKPVLDIARDAVAISKAGLKARARLNGEGQDESIFLQPLDEVLAKKTTMADDMLSLYHGRWNGSVDPVFEEYQY</sequence>
<evidence type="ECO:0000313" key="13">
    <source>
        <dbReference type="Proteomes" id="UP000039660"/>
    </source>
</evidence>
<evidence type="ECO:0000256" key="3">
    <source>
        <dbReference type="ARBA" id="ARBA00011153"/>
    </source>
</evidence>
<evidence type="ECO:0000256" key="9">
    <source>
        <dbReference type="ARBA" id="ARBA00023157"/>
    </source>
</evidence>
<dbReference type="PIRSF" id="PIRSF017901">
    <property type="entry name" value="GCL"/>
    <property type="match status" value="1"/>
</dbReference>
<feature type="disulfide bond" evidence="11">
    <location>
        <begin position="114"/>
        <end position="335"/>
    </location>
</feature>
<keyword evidence="6 10" id="KW-0547">Nucleotide-binding</keyword>
<comment type="similarity">
    <text evidence="2">Belongs to the carboxylate-amine ligase family. Glutamate--cysteine ligase type 2 subfamily.</text>
</comment>
<keyword evidence="5" id="KW-0317">Glutathione biosynthesis</keyword>
<dbReference type="Gene3D" id="3.30.590.20">
    <property type="match status" value="1"/>
</dbReference>
<comment type="catalytic activity">
    <reaction evidence="10">
        <text>L-cysteine + L-glutamate + ATP = gamma-L-glutamyl-L-cysteine + ADP + phosphate + H(+)</text>
        <dbReference type="Rhea" id="RHEA:13285"/>
        <dbReference type="ChEBI" id="CHEBI:15378"/>
        <dbReference type="ChEBI" id="CHEBI:29985"/>
        <dbReference type="ChEBI" id="CHEBI:30616"/>
        <dbReference type="ChEBI" id="CHEBI:35235"/>
        <dbReference type="ChEBI" id="CHEBI:43474"/>
        <dbReference type="ChEBI" id="CHEBI:58173"/>
        <dbReference type="ChEBI" id="CHEBI:456216"/>
        <dbReference type="EC" id="6.3.2.2"/>
    </reaction>
</comment>
<evidence type="ECO:0000256" key="11">
    <source>
        <dbReference type="PIRSR" id="PIRSR017901-50"/>
    </source>
</evidence>
<evidence type="ECO:0000256" key="8">
    <source>
        <dbReference type="ARBA" id="ARBA00022946"/>
    </source>
</evidence>
<evidence type="ECO:0000313" key="12">
    <source>
        <dbReference type="EMBL" id="CDZ44566.1"/>
    </source>
</evidence>
<dbReference type="Proteomes" id="UP000039660">
    <property type="component" value="Unassembled WGS sequence"/>
</dbReference>
<dbReference type="RefSeq" id="WP_046630898.1">
    <property type="nucleotide sequence ID" value="NZ_CCRK01000001.1"/>
</dbReference>
<evidence type="ECO:0000256" key="2">
    <source>
        <dbReference type="ARBA" id="ARBA00010253"/>
    </source>
</evidence>
<keyword evidence="4 10" id="KW-0436">Ligase</keyword>
<name>A0A0T7GBK1_NEOGA</name>
<protein>
    <recommendedName>
        <fullName evidence="10">Glutamate--cysteine ligase</fullName>
        <ecNumber evidence="10">6.3.2.2</ecNumber>
    </recommendedName>
</protein>
<dbReference type="InterPro" id="IPR006336">
    <property type="entry name" value="GCS2"/>
</dbReference>
<dbReference type="EC" id="6.3.2.2" evidence="10"/>
<dbReference type="InterPro" id="IPR011556">
    <property type="entry name" value="Glut_cys_lig_pln_type"/>
</dbReference>
<dbReference type="GO" id="GO:0005524">
    <property type="term" value="F:ATP binding"/>
    <property type="evidence" value="ECO:0007669"/>
    <property type="project" value="UniProtKB-UniRule"/>
</dbReference>
<comment type="similarity">
    <text evidence="10">Belongs to the glutamate--cysteine ligase type 2 family. EgtA subfamily.</text>
</comment>
<comment type="subunit">
    <text evidence="3">Homodimer or monomer when oxidized or reduced, respectively.</text>
</comment>
<dbReference type="InterPro" id="IPR035434">
    <property type="entry name" value="GCL_bact_plant"/>
</dbReference>
<dbReference type="EMBL" id="CCRK01000001">
    <property type="protein sequence ID" value="CDZ44566.1"/>
    <property type="molecule type" value="Genomic_DNA"/>
</dbReference>
<dbReference type="SUPFAM" id="SSF55931">
    <property type="entry name" value="Glutamine synthetase/guanido kinase"/>
    <property type="match status" value="1"/>
</dbReference>
<dbReference type="InterPro" id="IPR014746">
    <property type="entry name" value="Gln_synth/guanido_kin_cat_dom"/>
</dbReference>